<protein>
    <submittedName>
        <fullName evidence="1">Uncharacterized protein</fullName>
    </submittedName>
</protein>
<dbReference type="Proteomes" id="UP001629392">
    <property type="component" value="Unassembled WGS sequence"/>
</dbReference>
<accession>A0ABW9E8S8</accession>
<evidence type="ECO:0000313" key="1">
    <source>
        <dbReference type="EMBL" id="MFM0715232.1"/>
    </source>
</evidence>
<comment type="caution">
    <text evidence="1">The sequence shown here is derived from an EMBL/GenBank/DDBJ whole genome shotgun (WGS) entry which is preliminary data.</text>
</comment>
<name>A0ABW9E8S8_9BURK</name>
<proteinExistence type="predicted"/>
<gene>
    <name evidence="1" type="ORF">PQQ73_02680</name>
</gene>
<reference evidence="1 2" key="1">
    <citation type="journal article" date="2024" name="Chem. Sci.">
        <title>Discovery of megapolipeptins by genome mining of a Burkholderiales bacteria collection.</title>
        <authorList>
            <person name="Paulo B.S."/>
            <person name="Recchia M.J.J."/>
            <person name="Lee S."/>
            <person name="Fergusson C.H."/>
            <person name="Romanowski S.B."/>
            <person name="Hernandez A."/>
            <person name="Krull N."/>
            <person name="Liu D.Y."/>
            <person name="Cavanagh H."/>
            <person name="Bos A."/>
            <person name="Gray C.A."/>
            <person name="Murphy B.T."/>
            <person name="Linington R.G."/>
            <person name="Eustaquio A.S."/>
        </authorList>
    </citation>
    <scope>NUCLEOTIDE SEQUENCE [LARGE SCALE GENOMIC DNA]</scope>
    <source>
        <strain evidence="1 2">RL17-350-BIC-E</strain>
    </source>
</reference>
<keyword evidence="2" id="KW-1185">Reference proteome</keyword>
<sequence>MNDFHGRIGSARVLREESPAGLDHGFNGAQHGDRSADFRCCGGQCGIRSHDGHGRAFHLRDGGPERSASHNDGVGIGRQLLKTKACLCQQVGGEFPRVLNGLTEIRSHFMAKFFASQTNTIGRVFEYLAISADRVQKRNAHGFLPSVKLSEPDSSASRRIRRVVRRQPGRLLYRHCCDVTLG</sequence>
<organism evidence="1 2">
    <name type="scientific">Paraburkholderia strydomiana</name>
    <dbReference type="NCBI Taxonomy" id="1245417"/>
    <lineage>
        <taxon>Bacteria</taxon>
        <taxon>Pseudomonadati</taxon>
        <taxon>Pseudomonadota</taxon>
        <taxon>Betaproteobacteria</taxon>
        <taxon>Burkholderiales</taxon>
        <taxon>Burkholderiaceae</taxon>
        <taxon>Paraburkholderia</taxon>
    </lineage>
</organism>
<dbReference type="RefSeq" id="WP_408152045.1">
    <property type="nucleotide sequence ID" value="NZ_JAQQCL010000001.1"/>
</dbReference>
<dbReference type="EMBL" id="JAQQCL010000001">
    <property type="protein sequence ID" value="MFM0715232.1"/>
    <property type="molecule type" value="Genomic_DNA"/>
</dbReference>
<evidence type="ECO:0000313" key="2">
    <source>
        <dbReference type="Proteomes" id="UP001629392"/>
    </source>
</evidence>